<feature type="transmembrane region" description="Helical" evidence="2">
    <location>
        <begin position="33"/>
        <end position="53"/>
    </location>
</feature>
<organism evidence="3 4">
    <name type="scientific">Halorussus caseinilyticus</name>
    <dbReference type="NCBI Taxonomy" id="3034025"/>
    <lineage>
        <taxon>Archaea</taxon>
        <taxon>Methanobacteriati</taxon>
        <taxon>Methanobacteriota</taxon>
        <taxon>Stenosarchaea group</taxon>
        <taxon>Halobacteria</taxon>
        <taxon>Halobacteriales</taxon>
        <taxon>Haladaptataceae</taxon>
        <taxon>Halorussus</taxon>
    </lineage>
</organism>
<sequence>MLGSDALTLAVASAVGALVATLPYGFRESLPRPAVLAIGGGAAYATFCLAVWAGARLATVGLPSAALDQPGTFAVVLTLNFLVVGLQVAIPYYCYAGWRFVAPLAGAFAGTVVVLFLFLGVNGETDPIALYPSSSDRRWSSLSASSRSRSSASDGSCWGSQSVDSSDPIGVAGTPATVSPGGTS</sequence>
<evidence type="ECO:0000313" key="3">
    <source>
        <dbReference type="EMBL" id="MFC7080155.1"/>
    </source>
</evidence>
<evidence type="ECO:0000313" key="4">
    <source>
        <dbReference type="Proteomes" id="UP001596407"/>
    </source>
</evidence>
<keyword evidence="2" id="KW-1133">Transmembrane helix</keyword>
<reference evidence="3 4" key="1">
    <citation type="journal article" date="2019" name="Int. J. Syst. Evol. Microbiol.">
        <title>The Global Catalogue of Microorganisms (GCM) 10K type strain sequencing project: providing services to taxonomists for standard genome sequencing and annotation.</title>
        <authorList>
            <consortium name="The Broad Institute Genomics Platform"/>
            <consortium name="The Broad Institute Genome Sequencing Center for Infectious Disease"/>
            <person name="Wu L."/>
            <person name="Ma J."/>
        </authorList>
    </citation>
    <scope>NUCLEOTIDE SEQUENCE [LARGE SCALE GENOMIC DNA]</scope>
    <source>
        <strain evidence="3 4">DT72</strain>
    </source>
</reference>
<dbReference type="RefSeq" id="WP_382209495.1">
    <property type="nucleotide sequence ID" value="NZ_JBHSZH010000005.1"/>
</dbReference>
<name>A0ABD5WLA8_9EURY</name>
<dbReference type="Proteomes" id="UP001596407">
    <property type="component" value="Unassembled WGS sequence"/>
</dbReference>
<feature type="transmembrane region" description="Helical" evidence="2">
    <location>
        <begin position="6"/>
        <end position="26"/>
    </location>
</feature>
<feature type="transmembrane region" description="Helical" evidence="2">
    <location>
        <begin position="100"/>
        <end position="121"/>
    </location>
</feature>
<dbReference type="EMBL" id="JBHSZH010000005">
    <property type="protein sequence ID" value="MFC7080155.1"/>
    <property type="molecule type" value="Genomic_DNA"/>
</dbReference>
<protein>
    <submittedName>
        <fullName evidence="3">Uncharacterized protein</fullName>
    </submittedName>
</protein>
<feature type="region of interest" description="Disordered" evidence="1">
    <location>
        <begin position="145"/>
        <end position="184"/>
    </location>
</feature>
<evidence type="ECO:0000256" key="1">
    <source>
        <dbReference type="SAM" id="MobiDB-lite"/>
    </source>
</evidence>
<keyword evidence="4" id="KW-1185">Reference proteome</keyword>
<dbReference type="AlphaFoldDB" id="A0ABD5WLA8"/>
<feature type="compositionally biased region" description="Low complexity" evidence="1">
    <location>
        <begin position="145"/>
        <end position="162"/>
    </location>
</feature>
<comment type="caution">
    <text evidence="3">The sequence shown here is derived from an EMBL/GenBank/DDBJ whole genome shotgun (WGS) entry which is preliminary data.</text>
</comment>
<keyword evidence="2" id="KW-0472">Membrane</keyword>
<accession>A0ABD5WLA8</accession>
<proteinExistence type="predicted"/>
<evidence type="ECO:0000256" key="2">
    <source>
        <dbReference type="SAM" id="Phobius"/>
    </source>
</evidence>
<keyword evidence="2" id="KW-0812">Transmembrane</keyword>
<feature type="transmembrane region" description="Helical" evidence="2">
    <location>
        <begin position="73"/>
        <end position="93"/>
    </location>
</feature>
<gene>
    <name evidence="3" type="ORF">ACFQJ6_08515</name>
</gene>